<dbReference type="Proteomes" id="UP000199229">
    <property type="component" value="Unassembled WGS sequence"/>
</dbReference>
<keyword evidence="2" id="KW-1185">Reference proteome</keyword>
<accession>A0A1I2TRY6</accession>
<protein>
    <submittedName>
        <fullName evidence="1">Uncharacterized protein</fullName>
    </submittedName>
</protein>
<dbReference type="OrthoDB" id="8000560at2"/>
<dbReference type="AlphaFoldDB" id="A0A1I2TRY6"/>
<gene>
    <name evidence="1" type="ORF">SAMN05192565_107165</name>
</gene>
<evidence type="ECO:0000313" key="1">
    <source>
        <dbReference type="EMBL" id="SFG65216.1"/>
    </source>
</evidence>
<evidence type="ECO:0000313" key="2">
    <source>
        <dbReference type="Proteomes" id="UP000199229"/>
    </source>
</evidence>
<dbReference type="RefSeq" id="WP_091970770.1">
    <property type="nucleotide sequence ID" value="NZ_FOPM01000007.1"/>
</dbReference>
<proteinExistence type="predicted"/>
<dbReference type="EMBL" id="FOPM01000007">
    <property type="protein sequence ID" value="SFG65216.1"/>
    <property type="molecule type" value="Genomic_DNA"/>
</dbReference>
<reference evidence="2" key="1">
    <citation type="submission" date="2016-10" db="EMBL/GenBank/DDBJ databases">
        <authorList>
            <person name="Varghese N."/>
            <person name="Submissions S."/>
        </authorList>
    </citation>
    <scope>NUCLEOTIDE SEQUENCE [LARGE SCALE GENOMIC DNA]</scope>
    <source>
        <strain evidence="2">Gh-105</strain>
    </source>
</reference>
<name>A0A1I2TRY6_9HYPH</name>
<organism evidence="1 2">
    <name type="scientific">Methylobacterium gossipiicola</name>
    <dbReference type="NCBI Taxonomy" id="582675"/>
    <lineage>
        <taxon>Bacteria</taxon>
        <taxon>Pseudomonadati</taxon>
        <taxon>Pseudomonadota</taxon>
        <taxon>Alphaproteobacteria</taxon>
        <taxon>Hyphomicrobiales</taxon>
        <taxon>Methylobacteriaceae</taxon>
        <taxon>Methylobacterium</taxon>
    </lineage>
</organism>
<sequence length="95" mass="10531">MMTDRERADQVADLLRKADRLRVPGHRHTVDMVIEAQDELRAGLRRLYRDLAGADVPREAPPRRSVVASFQTGAIAGTRATVAFRGRPRGIAARA</sequence>